<keyword evidence="4" id="KW-1185">Reference proteome</keyword>
<reference evidence="3" key="1">
    <citation type="submission" date="2022-10" db="EMBL/GenBank/DDBJ databases">
        <title>Novel sulphate-reducing endosymbionts in the free-living metamonad Anaeramoeba.</title>
        <authorList>
            <person name="Jerlstrom-Hultqvist J."/>
            <person name="Cepicka I."/>
            <person name="Gallot-Lavallee L."/>
            <person name="Salas-Leiva D."/>
            <person name="Curtis B.A."/>
            <person name="Zahonova K."/>
            <person name="Pipaliya S."/>
            <person name="Dacks J."/>
            <person name="Roger A.J."/>
        </authorList>
    </citation>
    <scope>NUCLEOTIDE SEQUENCE</scope>
    <source>
        <strain evidence="3">BMAN</strain>
    </source>
</reference>
<dbReference type="Gene3D" id="2.30.29.30">
    <property type="entry name" value="Pleckstrin-homology domain (PH domain)/Phosphotyrosine-binding domain (PTB)"/>
    <property type="match status" value="1"/>
</dbReference>
<dbReference type="EMBL" id="JAPDFW010000115">
    <property type="protein sequence ID" value="KAJ5068427.1"/>
    <property type="molecule type" value="Genomic_DNA"/>
</dbReference>
<name>A0A9Q0R5U7_ANAIG</name>
<dbReference type="AlphaFoldDB" id="A0A9Q0R5U7"/>
<feature type="region of interest" description="Disordered" evidence="2">
    <location>
        <begin position="215"/>
        <end position="269"/>
    </location>
</feature>
<gene>
    <name evidence="3" type="ORF">M0811_12285</name>
</gene>
<feature type="compositionally biased region" description="Polar residues" evidence="2">
    <location>
        <begin position="286"/>
        <end position="319"/>
    </location>
</feature>
<proteinExistence type="predicted"/>
<evidence type="ECO:0000256" key="1">
    <source>
        <dbReference type="SAM" id="Coils"/>
    </source>
</evidence>
<keyword evidence="1" id="KW-0175">Coiled coil</keyword>
<feature type="region of interest" description="Disordered" evidence="2">
    <location>
        <begin position="286"/>
        <end position="323"/>
    </location>
</feature>
<accession>A0A9Q0R5U7</accession>
<evidence type="ECO:0000313" key="4">
    <source>
        <dbReference type="Proteomes" id="UP001149090"/>
    </source>
</evidence>
<sequence>MSSIEEIQTNYHQEEKLIIEEFTTLLNEQNEKITKLQSSLNNLLQNNSEIKREKNQLIQYISNYLQKTGNTTAINEPNTYSDSEDELDILISQRDDLVEITQKTQASIEKANQDYLSIPKENQLLNQEIESQKKEIIQFREKLQNLLNENEILKVEESKIAPVDGISQKKIESLQNFIQSLQSEKSQIDANHQKEMSNLVNQTHELEEELKNLKSANENENSPKNTLQSPNENPSRTQNRPSRISPNPLPRTTQSKSPIINPNDKSNMENPIQSKKEILQPKVSSNKFSTNQTKQSIQPTQSVQLTQPTQQIPKSNTSKSEPKIEVVLSRSGPPIRKDIIRIKEEKNQKALSKKSGWGKFGVGIWKGYLCFFKAKNDTDPILEIKLISSVKINRIPKAITKKDNCISIKSKEGIFYLNFNNQQEFESWHQLLKTNQI</sequence>
<evidence type="ECO:0000256" key="2">
    <source>
        <dbReference type="SAM" id="MobiDB-lite"/>
    </source>
</evidence>
<evidence type="ECO:0008006" key="5">
    <source>
        <dbReference type="Google" id="ProtNLM"/>
    </source>
</evidence>
<comment type="caution">
    <text evidence="3">The sequence shown here is derived from an EMBL/GenBank/DDBJ whole genome shotgun (WGS) entry which is preliminary data.</text>
</comment>
<dbReference type="Proteomes" id="UP001149090">
    <property type="component" value="Unassembled WGS sequence"/>
</dbReference>
<evidence type="ECO:0000313" key="3">
    <source>
        <dbReference type="EMBL" id="KAJ5068427.1"/>
    </source>
</evidence>
<dbReference type="SUPFAM" id="SSF50729">
    <property type="entry name" value="PH domain-like"/>
    <property type="match status" value="1"/>
</dbReference>
<feature type="coiled-coil region" evidence="1">
    <location>
        <begin position="19"/>
        <end position="60"/>
    </location>
</feature>
<dbReference type="InterPro" id="IPR011993">
    <property type="entry name" value="PH-like_dom_sf"/>
</dbReference>
<protein>
    <recommendedName>
        <fullName evidence="5">PH domain-containing protein</fullName>
    </recommendedName>
</protein>
<organism evidence="3 4">
    <name type="scientific">Anaeramoeba ignava</name>
    <name type="common">Anaerobic marine amoeba</name>
    <dbReference type="NCBI Taxonomy" id="1746090"/>
    <lineage>
        <taxon>Eukaryota</taxon>
        <taxon>Metamonada</taxon>
        <taxon>Anaeramoebidae</taxon>
        <taxon>Anaeramoeba</taxon>
    </lineage>
</organism>